<dbReference type="Proteomes" id="UP000324585">
    <property type="component" value="Unassembled WGS sequence"/>
</dbReference>
<evidence type="ECO:0000313" key="2">
    <source>
        <dbReference type="EMBL" id="KAA8492935.1"/>
    </source>
</evidence>
<keyword evidence="3" id="KW-1185">Reference proteome</keyword>
<proteinExistence type="predicted"/>
<dbReference type="AlphaFoldDB" id="A0A5J4YP19"/>
<feature type="region of interest" description="Disordered" evidence="1">
    <location>
        <begin position="82"/>
        <end position="105"/>
    </location>
</feature>
<dbReference type="OrthoDB" id="4815at2759"/>
<protein>
    <recommendedName>
        <fullName evidence="4">Sucrose phosphatase-like domain-containing protein</fullName>
    </recommendedName>
</protein>
<evidence type="ECO:0000256" key="1">
    <source>
        <dbReference type="SAM" id="MobiDB-lite"/>
    </source>
</evidence>
<comment type="caution">
    <text evidence="2">The sequence shown here is derived from an EMBL/GenBank/DDBJ whole genome shotgun (WGS) entry which is preliminary data.</text>
</comment>
<organism evidence="2 3">
    <name type="scientific">Porphyridium purpureum</name>
    <name type="common">Red alga</name>
    <name type="synonym">Porphyridium cruentum</name>
    <dbReference type="NCBI Taxonomy" id="35688"/>
    <lineage>
        <taxon>Eukaryota</taxon>
        <taxon>Rhodophyta</taxon>
        <taxon>Bangiophyceae</taxon>
        <taxon>Porphyridiales</taxon>
        <taxon>Porphyridiaceae</taxon>
        <taxon>Porphyridium</taxon>
    </lineage>
</organism>
<accession>A0A5J4YP19</accession>
<evidence type="ECO:0008006" key="4">
    <source>
        <dbReference type="Google" id="ProtNLM"/>
    </source>
</evidence>
<dbReference type="EMBL" id="VRMN01000008">
    <property type="protein sequence ID" value="KAA8492935.1"/>
    <property type="molecule type" value="Genomic_DNA"/>
</dbReference>
<feature type="compositionally biased region" description="Polar residues" evidence="1">
    <location>
        <begin position="82"/>
        <end position="91"/>
    </location>
</feature>
<reference evidence="3" key="1">
    <citation type="journal article" date="2019" name="Nat. Commun.">
        <title>Expansion of phycobilisome linker gene families in mesophilic red algae.</title>
        <authorList>
            <person name="Lee J."/>
            <person name="Kim D."/>
            <person name="Bhattacharya D."/>
            <person name="Yoon H.S."/>
        </authorList>
    </citation>
    <scope>NUCLEOTIDE SEQUENCE [LARGE SCALE GENOMIC DNA]</scope>
    <source>
        <strain evidence="3">CCMP 1328</strain>
    </source>
</reference>
<gene>
    <name evidence="2" type="ORF">FVE85_9207</name>
</gene>
<name>A0A5J4YP19_PORPP</name>
<sequence length="374" mass="40806">MSWNGSRCGFVVGPAPPHAPRVALGACDLNVGAARVGSVRRHCSRWSLSAWRFSYSWPRRLQGSRRSHGPHHLSTVIFMSETQPSEPGNTDANDEHDGTGAAPSSTAKSVLVVDFEAWTATEQNGSPLHAALQSQTNVPFLVFATSRDIVSAHDVVLASSTGLEEPACWICENGLAVYQRSYKTGDPYYSEQVWKGFDPKPVQWICESSFKDEDQMKLFSETEGGGVADAPYIDPDFVQPEARVLLRTVKRAHDPEDLRKRLNDALNSMGINCSVRIVRQEEGTGCVIFRVQPSKGSVPFAAEFIRNGIGASADRTVFVTADDACATQLLQQSSFRVIASEKTDADVDSDGRLFRAADLSSQSILTGLKHFGII</sequence>
<evidence type="ECO:0000313" key="3">
    <source>
        <dbReference type="Proteomes" id="UP000324585"/>
    </source>
</evidence>